<feature type="domain" description="G" evidence="10">
    <location>
        <begin position="221"/>
        <end position="306"/>
    </location>
</feature>
<evidence type="ECO:0000256" key="8">
    <source>
        <dbReference type="ARBA" id="ARBA00022958"/>
    </source>
</evidence>
<dbReference type="GO" id="GO:0003924">
    <property type="term" value="F:GTPase activity"/>
    <property type="evidence" value="ECO:0007669"/>
    <property type="project" value="InterPro"/>
</dbReference>
<dbReference type="InterPro" id="IPR027266">
    <property type="entry name" value="TrmE/GcvT-like"/>
</dbReference>
<dbReference type="InterPro" id="IPR027417">
    <property type="entry name" value="P-loop_NTPase"/>
</dbReference>
<evidence type="ECO:0000256" key="4">
    <source>
        <dbReference type="ARBA" id="ARBA00022723"/>
    </source>
</evidence>
<keyword evidence="8" id="KW-0630">Potassium</keyword>
<dbReference type="GO" id="GO:0002098">
    <property type="term" value="P:tRNA wobble uridine modification"/>
    <property type="evidence" value="ECO:0007669"/>
    <property type="project" value="TreeGrafter"/>
</dbReference>
<evidence type="ECO:0000256" key="1">
    <source>
        <dbReference type="ARBA" id="ARBA00004229"/>
    </source>
</evidence>
<dbReference type="Gene3D" id="1.20.120.430">
    <property type="entry name" value="tRNA modification GTPase MnmE domain 2"/>
    <property type="match status" value="1"/>
</dbReference>
<comment type="similarity">
    <text evidence="2">Belongs to the TRAFAC class TrmE-Era-EngA-EngB-Septin-like GTPase superfamily. TrmE GTPase family.</text>
</comment>
<keyword evidence="6" id="KW-0378">Hydrolase</keyword>
<dbReference type="GO" id="GO:0042802">
    <property type="term" value="F:identical protein binding"/>
    <property type="evidence" value="ECO:0007669"/>
    <property type="project" value="UniProtKB-ARBA"/>
</dbReference>
<gene>
    <name evidence="12" type="ORF">LEA_10406</name>
</gene>
<feature type="domain" description="GTP-binding protein TrmE N-terminal" evidence="11">
    <location>
        <begin position="3"/>
        <end position="122"/>
    </location>
</feature>
<dbReference type="InterPro" id="IPR006073">
    <property type="entry name" value="GTP-bd"/>
</dbReference>
<keyword evidence="7" id="KW-0460">Magnesium</keyword>
<keyword evidence="5" id="KW-0547">Nucleotide-binding</keyword>
<dbReference type="Pfam" id="PF10396">
    <property type="entry name" value="TrmE_N"/>
    <property type="match status" value="1"/>
</dbReference>
<dbReference type="CDD" id="cd04164">
    <property type="entry name" value="trmE"/>
    <property type="match status" value="1"/>
</dbReference>
<dbReference type="GO" id="GO:0005525">
    <property type="term" value="F:GTP binding"/>
    <property type="evidence" value="ECO:0007669"/>
    <property type="project" value="UniProtKB-KW"/>
</dbReference>
<comment type="subcellular location">
    <subcellularLocation>
        <location evidence="1">Plastid</location>
        <location evidence="1">Chloroplast</location>
    </subcellularLocation>
</comment>
<dbReference type="GO" id="GO:0005829">
    <property type="term" value="C:cytosol"/>
    <property type="evidence" value="ECO:0007669"/>
    <property type="project" value="TreeGrafter"/>
</dbReference>
<evidence type="ECO:0000256" key="6">
    <source>
        <dbReference type="ARBA" id="ARBA00022801"/>
    </source>
</evidence>
<organism evidence="12">
    <name type="scientific">human gut metagenome</name>
    <dbReference type="NCBI Taxonomy" id="408170"/>
    <lineage>
        <taxon>unclassified sequences</taxon>
        <taxon>metagenomes</taxon>
        <taxon>organismal metagenomes</taxon>
    </lineage>
</organism>
<dbReference type="EMBL" id="AJWY01006999">
    <property type="protein sequence ID" value="EKC65286.1"/>
    <property type="molecule type" value="Genomic_DNA"/>
</dbReference>
<feature type="non-terminal residue" evidence="12">
    <location>
        <position position="306"/>
    </location>
</feature>
<protein>
    <submittedName>
        <fullName evidence="12">tRNA modification GTPase TrmE</fullName>
    </submittedName>
</protein>
<dbReference type="SUPFAM" id="SSF103025">
    <property type="entry name" value="Folate-binding domain"/>
    <property type="match status" value="1"/>
</dbReference>
<dbReference type="PANTHER" id="PTHR42714">
    <property type="entry name" value="TRNA MODIFICATION GTPASE GTPBP3"/>
    <property type="match status" value="1"/>
</dbReference>
<evidence type="ECO:0000259" key="11">
    <source>
        <dbReference type="Pfam" id="PF10396"/>
    </source>
</evidence>
<dbReference type="InterPro" id="IPR004520">
    <property type="entry name" value="GTPase_MnmE"/>
</dbReference>
<keyword evidence="4" id="KW-0479">Metal-binding</keyword>
<dbReference type="InterPro" id="IPR018948">
    <property type="entry name" value="GTP-bd_TrmE_N"/>
</dbReference>
<comment type="caution">
    <text evidence="12">The sequence shown here is derived from an EMBL/GenBank/DDBJ whole genome shotgun (WGS) entry which is preliminary data.</text>
</comment>
<dbReference type="Gene3D" id="3.30.1360.120">
    <property type="entry name" value="Probable tRNA modification gtpase trme, domain 1"/>
    <property type="match status" value="1"/>
</dbReference>
<dbReference type="CDD" id="cd14858">
    <property type="entry name" value="TrmE_N"/>
    <property type="match status" value="1"/>
</dbReference>
<proteinExistence type="inferred from homology"/>
<accession>K1U187</accession>
<evidence type="ECO:0000256" key="2">
    <source>
        <dbReference type="ARBA" id="ARBA00011043"/>
    </source>
</evidence>
<dbReference type="GO" id="GO:0046872">
    <property type="term" value="F:metal ion binding"/>
    <property type="evidence" value="ECO:0007669"/>
    <property type="project" value="UniProtKB-KW"/>
</dbReference>
<dbReference type="Pfam" id="PF01926">
    <property type="entry name" value="MMR_HSR1"/>
    <property type="match status" value="1"/>
</dbReference>
<dbReference type="GO" id="GO:0030488">
    <property type="term" value="P:tRNA methylation"/>
    <property type="evidence" value="ECO:0007669"/>
    <property type="project" value="TreeGrafter"/>
</dbReference>
<keyword evidence="9" id="KW-0342">GTP-binding</keyword>
<keyword evidence="3" id="KW-0819">tRNA processing</keyword>
<dbReference type="NCBIfam" id="TIGR00450">
    <property type="entry name" value="mnmE_trmE_thdF"/>
    <property type="match status" value="1"/>
</dbReference>
<dbReference type="InterPro" id="IPR027368">
    <property type="entry name" value="MnmE_dom2"/>
</dbReference>
<dbReference type="AlphaFoldDB" id="K1U187"/>
<evidence type="ECO:0000256" key="7">
    <source>
        <dbReference type="ARBA" id="ARBA00022842"/>
    </source>
</evidence>
<dbReference type="FunFam" id="3.30.1360.120:FF:000003">
    <property type="entry name" value="tRNA modification GTPase MnmE"/>
    <property type="match status" value="1"/>
</dbReference>
<evidence type="ECO:0000259" key="10">
    <source>
        <dbReference type="Pfam" id="PF01926"/>
    </source>
</evidence>
<name>K1U187_9ZZZZ</name>
<dbReference type="InterPro" id="IPR031168">
    <property type="entry name" value="G_TrmE"/>
</dbReference>
<evidence type="ECO:0000256" key="5">
    <source>
        <dbReference type="ARBA" id="ARBA00022741"/>
    </source>
</evidence>
<dbReference type="SUPFAM" id="SSF52540">
    <property type="entry name" value="P-loop containing nucleoside triphosphate hydrolases"/>
    <property type="match status" value="1"/>
</dbReference>
<dbReference type="InterPro" id="IPR005225">
    <property type="entry name" value="Small_GTP-bd"/>
</dbReference>
<evidence type="ECO:0000256" key="3">
    <source>
        <dbReference type="ARBA" id="ARBA00022694"/>
    </source>
</evidence>
<dbReference type="GO" id="GO:0009507">
    <property type="term" value="C:chloroplast"/>
    <property type="evidence" value="ECO:0007669"/>
    <property type="project" value="UniProtKB-SubCell"/>
</dbReference>
<evidence type="ECO:0000256" key="9">
    <source>
        <dbReference type="ARBA" id="ARBA00023134"/>
    </source>
</evidence>
<dbReference type="NCBIfam" id="TIGR00231">
    <property type="entry name" value="small_GTP"/>
    <property type="match status" value="1"/>
</dbReference>
<sequence length="306" mass="32316">MSTIAAISTGLAAGGIGIVRISGENALNVADSIFKTVQGIELKKLSGYKAAFGRVFFDGKPIDEAVALVFRAPKSYTGEDVVEISCHGGLYITKQVLRAALKNGAVPAEPGEFTKRAFLNGKTDLTKAEAVMGIISAHGKEAGEAAFSALEGALYKEIHKITDVLLKINAALAAWVDYPDDEIEDLTDESILDAVTSSKEALKELLNRFDAGQAITEGTETAIVGRPNVGKSTLMNMLTGTEKSIVTSVAGTTRDIVEETVTIGNVTLRLADTAGLRETDDTVESIGVERAKRKIAAAKLIIAVFD</sequence>
<dbReference type="Gene3D" id="3.40.50.300">
    <property type="entry name" value="P-loop containing nucleotide triphosphate hydrolases"/>
    <property type="match status" value="1"/>
</dbReference>
<reference evidence="12" key="1">
    <citation type="journal article" date="2013" name="Environ. Microbiol.">
        <title>Microbiota from the distal guts of lean and obese adolescents exhibit partial functional redundancy besides clear differences in community structure.</title>
        <authorList>
            <person name="Ferrer M."/>
            <person name="Ruiz A."/>
            <person name="Lanza F."/>
            <person name="Haange S.B."/>
            <person name="Oberbach A."/>
            <person name="Till H."/>
            <person name="Bargiela R."/>
            <person name="Campoy C."/>
            <person name="Segura M.T."/>
            <person name="Richter M."/>
            <person name="von Bergen M."/>
            <person name="Seifert J."/>
            <person name="Suarez A."/>
        </authorList>
    </citation>
    <scope>NUCLEOTIDE SEQUENCE</scope>
</reference>
<evidence type="ECO:0000313" key="12">
    <source>
        <dbReference type="EMBL" id="EKC65286.1"/>
    </source>
</evidence>
<dbReference type="PANTHER" id="PTHR42714:SF2">
    <property type="entry name" value="TRNA MODIFICATION GTPASE GTPBP3, MITOCHONDRIAL"/>
    <property type="match status" value="1"/>
</dbReference>